<keyword evidence="3" id="KW-0862">Zinc</keyword>
<sequence length="665" mass="71856">MPPTPASSGVPAAPAPGSRHWSQWDNAVKSNTAGDRLKIVGGWPELAERELRQLLHEMRVDVKGVLKGDTGLLRALFDRTLAKVQKLPWSSRAEHSFDPSSLLRCELNLATATAFADTLVQEEVARMTARPEATYSDAYLQYRNSLSQMVFHYQDSAIATNALQNADNTAAMMLVFRGARQHPKGFPLIEVQWLCSTMDTFGPDHEMAVSFAMMAAGDNCHVCTVKMLEAMLIREILMANAARLSPEYTRRCKQAWGVAGTPYQVSFLVPATVLDAQQLEGLQARCGNSACKTLASLNCSRCQTAKYCSARCQRAHWPTHKAQCKPAASPAAPSKASSPSKATPPQASASSSQAPPVVFKSVPAGSPSWVTPERMTASWQRVHARLSEDALRNDALQASLRGRDPSEPPEAEKGEDPHAQCDRGKCGVYVIAARIASRRAGRITRGSASATTWMHLANMHQPPATTNALAPHAAGHSHSSAHAARLPNIAAESARERTGAQHSGDQSAQEGPSLTIPIQEGRLEAMGMGDLPEGVSRLLEQMTALAVPLTQGGGGARVQPLSSKGKGMPADLCGNERFLVKVQICLEMDASVSDGTRETPHLIYDQKRSFHCYVGKGQPAFDVLFDLVRQKGVSGGTKIYLWCKRASDSTLQLFLDGRPAKPPSW</sequence>
<dbReference type="PROSITE" id="PS50865">
    <property type="entry name" value="ZF_MYND_2"/>
    <property type="match status" value="1"/>
</dbReference>
<feature type="compositionally biased region" description="Polar residues" evidence="5">
    <location>
        <begin position="500"/>
        <end position="512"/>
    </location>
</feature>
<dbReference type="Pfam" id="PF01753">
    <property type="entry name" value="zf-MYND"/>
    <property type="match status" value="1"/>
</dbReference>
<reference evidence="7 8" key="1">
    <citation type="journal article" date="2024" name="Nat. Commun.">
        <title>Phylogenomics reveals the evolutionary origins of lichenization in chlorophyte algae.</title>
        <authorList>
            <person name="Puginier C."/>
            <person name="Libourel C."/>
            <person name="Otte J."/>
            <person name="Skaloud P."/>
            <person name="Haon M."/>
            <person name="Grisel S."/>
            <person name="Petersen M."/>
            <person name="Berrin J.G."/>
            <person name="Delaux P.M."/>
            <person name="Dal Grande F."/>
            <person name="Keller J."/>
        </authorList>
    </citation>
    <scope>NUCLEOTIDE SEQUENCE [LARGE SCALE GENOMIC DNA]</scope>
    <source>
        <strain evidence="7 8">SAG 2036</strain>
    </source>
</reference>
<evidence type="ECO:0000256" key="4">
    <source>
        <dbReference type="PROSITE-ProRule" id="PRU00134"/>
    </source>
</evidence>
<proteinExistence type="predicted"/>
<feature type="region of interest" description="Disordered" evidence="5">
    <location>
        <begin position="1"/>
        <end position="21"/>
    </location>
</feature>
<feature type="region of interest" description="Disordered" evidence="5">
    <location>
        <begin position="399"/>
        <end position="422"/>
    </location>
</feature>
<feature type="domain" description="MYND-type" evidence="6">
    <location>
        <begin position="283"/>
        <end position="324"/>
    </location>
</feature>
<keyword evidence="2 4" id="KW-0863">Zinc-finger</keyword>
<protein>
    <recommendedName>
        <fullName evidence="6">MYND-type domain-containing protein</fullName>
    </recommendedName>
</protein>
<dbReference type="EMBL" id="JALJOQ010000009">
    <property type="protein sequence ID" value="KAK9812054.1"/>
    <property type="molecule type" value="Genomic_DNA"/>
</dbReference>
<feature type="region of interest" description="Disordered" evidence="5">
    <location>
        <begin position="323"/>
        <end position="371"/>
    </location>
</feature>
<feature type="region of interest" description="Disordered" evidence="5">
    <location>
        <begin position="463"/>
        <end position="482"/>
    </location>
</feature>
<feature type="compositionally biased region" description="Basic and acidic residues" evidence="5">
    <location>
        <begin position="401"/>
        <end position="422"/>
    </location>
</feature>
<feature type="compositionally biased region" description="Low complexity" evidence="5">
    <location>
        <begin position="1"/>
        <end position="18"/>
    </location>
</feature>
<gene>
    <name evidence="7" type="ORF">WJX73_001431</name>
</gene>
<keyword evidence="1" id="KW-0479">Metal-binding</keyword>
<evidence type="ECO:0000256" key="2">
    <source>
        <dbReference type="ARBA" id="ARBA00022771"/>
    </source>
</evidence>
<accession>A0AAW1PVW6</accession>
<dbReference type="AlphaFoldDB" id="A0AAW1PVW6"/>
<feature type="compositionally biased region" description="Low complexity" evidence="5">
    <location>
        <begin position="468"/>
        <end position="482"/>
    </location>
</feature>
<dbReference type="Gene3D" id="6.10.140.2220">
    <property type="match status" value="1"/>
</dbReference>
<dbReference type="PROSITE" id="PS01360">
    <property type="entry name" value="ZF_MYND_1"/>
    <property type="match status" value="1"/>
</dbReference>
<feature type="region of interest" description="Disordered" evidence="5">
    <location>
        <begin position="493"/>
        <end position="513"/>
    </location>
</feature>
<evidence type="ECO:0000256" key="5">
    <source>
        <dbReference type="SAM" id="MobiDB-lite"/>
    </source>
</evidence>
<name>A0AAW1PVW6_9CHLO</name>
<evidence type="ECO:0000256" key="1">
    <source>
        <dbReference type="ARBA" id="ARBA00022723"/>
    </source>
</evidence>
<evidence type="ECO:0000256" key="3">
    <source>
        <dbReference type="ARBA" id="ARBA00022833"/>
    </source>
</evidence>
<dbReference type="SUPFAM" id="SSF144232">
    <property type="entry name" value="HIT/MYND zinc finger-like"/>
    <property type="match status" value="1"/>
</dbReference>
<organism evidence="7 8">
    <name type="scientific">Symbiochloris irregularis</name>
    <dbReference type="NCBI Taxonomy" id="706552"/>
    <lineage>
        <taxon>Eukaryota</taxon>
        <taxon>Viridiplantae</taxon>
        <taxon>Chlorophyta</taxon>
        <taxon>core chlorophytes</taxon>
        <taxon>Trebouxiophyceae</taxon>
        <taxon>Trebouxiales</taxon>
        <taxon>Trebouxiaceae</taxon>
        <taxon>Symbiochloris</taxon>
    </lineage>
</organism>
<dbReference type="Proteomes" id="UP001465755">
    <property type="component" value="Unassembled WGS sequence"/>
</dbReference>
<keyword evidence="8" id="KW-1185">Reference proteome</keyword>
<dbReference type="GO" id="GO:0008270">
    <property type="term" value="F:zinc ion binding"/>
    <property type="evidence" value="ECO:0007669"/>
    <property type="project" value="UniProtKB-KW"/>
</dbReference>
<dbReference type="InterPro" id="IPR002893">
    <property type="entry name" value="Znf_MYND"/>
</dbReference>
<evidence type="ECO:0000259" key="6">
    <source>
        <dbReference type="PROSITE" id="PS50865"/>
    </source>
</evidence>
<evidence type="ECO:0000313" key="8">
    <source>
        <dbReference type="Proteomes" id="UP001465755"/>
    </source>
</evidence>
<feature type="compositionally biased region" description="Low complexity" evidence="5">
    <location>
        <begin position="326"/>
        <end position="356"/>
    </location>
</feature>
<comment type="caution">
    <text evidence="7">The sequence shown here is derived from an EMBL/GenBank/DDBJ whole genome shotgun (WGS) entry which is preliminary data.</text>
</comment>
<evidence type="ECO:0000313" key="7">
    <source>
        <dbReference type="EMBL" id="KAK9812054.1"/>
    </source>
</evidence>